<dbReference type="InterPro" id="IPR014001">
    <property type="entry name" value="Helicase_ATP-bd"/>
</dbReference>
<name>A0A6J6SRU0_9ZZZZ</name>
<dbReference type="GO" id="GO:0005524">
    <property type="term" value="F:ATP binding"/>
    <property type="evidence" value="ECO:0007669"/>
    <property type="project" value="InterPro"/>
</dbReference>
<keyword evidence="1" id="KW-1133">Transmembrane helix</keyword>
<evidence type="ECO:0000256" key="1">
    <source>
        <dbReference type="SAM" id="Phobius"/>
    </source>
</evidence>
<dbReference type="PANTHER" id="PTHR47396">
    <property type="entry name" value="TYPE I RESTRICTION ENZYME ECOKI R PROTEIN"/>
    <property type="match status" value="1"/>
</dbReference>
<dbReference type="InterPro" id="IPR006935">
    <property type="entry name" value="Helicase/UvrB_N"/>
</dbReference>
<accession>A0A6J6SRU0</accession>
<protein>
    <submittedName>
        <fullName evidence="3">Unannotated protein</fullName>
    </submittedName>
</protein>
<sequence length="920" mass="97014">MAVGQQAGRPPLRTHQRLALTALEQAWASGRRRAWTVLPPGAGKTRVGLETAEALLASGEVERVVVLGPNTAIVGQWEAQAAALDLALTAWTYQAVALFDPDAEVDEQGEEQSQVARLHENGRARVEELRAAGPLLLVLDECHHLLEVWGRLLAELLADLPDARVLGLTATPPAALTREQAELVDTLFGGTVFEASIPAVVREGDLAPFAELVWLVPPTPHEAAWVDSSAERFAELVAALADPSFGSVPFLEWLDRRLVERSASGAATGADASWARLAAAEPALADAALRLHHAGMLTLPPGARPTEEHRRDPSADDWVLLVGDWATGHLLRSEDPADAAALEGVRRALPAVGHVLTRNGVRRGRSPIDRVLARSEAKTQAAVEIARVEQQALGERRRLLVLCDHESATATLPVDLRGVLSEQAGSAHAVLAALVSDPAGSDALLVTGSTVAGGVPTLERLVAHVATTDAGLAASLRVSPEPTVPGGAVHRLEGPWTSRRWVPHVTRFLEQGGTTVLVGTRGLLGEGWDARSVSGLVDLTSVTTTTAVVQTRGRALRTDPTHPDKVAVNWSVVCVSDRHPRGDRDWLRLVRKHAGFFGVDADGEVVDGVGHIDPAFSPYAAPPDSEVDAVNARMVLRAEDRAGIRERWRVGEPYADRPGRTVRVRPRRAGTVGTLATPVPVAVRLAGLEPRTPVPQATPGGPVLAGGALLAGVLGPGLDLPVVALVVLTVALVTALLLRRTTLAGRGRALVAAGAVPPSVEQVAGAVADALHDCGLVGAGAAALAVEVDASGEYRCRLADVPEPESEVFARALDEALGPVLSPRYVVPRHLLLDRPRPTSELVAAARGRLLEPDGTVWHPVPTVLGVRAERAAAYACAFDHWVGGGEALYTGSPEGAGVLAAQRGSDPFDVATVMRRHWT</sequence>
<gene>
    <name evidence="3" type="ORF">UFOPK2761_01032</name>
</gene>
<dbReference type="Gene3D" id="3.40.50.300">
    <property type="entry name" value="P-loop containing nucleotide triphosphate hydrolases"/>
    <property type="match status" value="2"/>
</dbReference>
<dbReference type="PANTHER" id="PTHR47396:SF1">
    <property type="entry name" value="ATP-DEPENDENT HELICASE IRC3-RELATED"/>
    <property type="match status" value="1"/>
</dbReference>
<dbReference type="InterPro" id="IPR050742">
    <property type="entry name" value="Helicase_Restrict-Modif_Enz"/>
</dbReference>
<dbReference type="SUPFAM" id="SSF52540">
    <property type="entry name" value="P-loop containing nucleoside triphosphate hydrolases"/>
    <property type="match status" value="2"/>
</dbReference>
<proteinExistence type="predicted"/>
<reference evidence="3" key="1">
    <citation type="submission" date="2020-05" db="EMBL/GenBank/DDBJ databases">
        <authorList>
            <person name="Chiriac C."/>
            <person name="Salcher M."/>
            <person name="Ghai R."/>
            <person name="Kavagutti S V."/>
        </authorList>
    </citation>
    <scope>NUCLEOTIDE SEQUENCE</scope>
</reference>
<dbReference type="GO" id="GO:0016787">
    <property type="term" value="F:hydrolase activity"/>
    <property type="evidence" value="ECO:0007669"/>
    <property type="project" value="InterPro"/>
</dbReference>
<dbReference type="PROSITE" id="PS51192">
    <property type="entry name" value="HELICASE_ATP_BIND_1"/>
    <property type="match status" value="1"/>
</dbReference>
<dbReference type="SMART" id="SM00487">
    <property type="entry name" value="DEXDc"/>
    <property type="match status" value="1"/>
</dbReference>
<dbReference type="GO" id="GO:0003677">
    <property type="term" value="F:DNA binding"/>
    <property type="evidence" value="ECO:0007669"/>
    <property type="project" value="InterPro"/>
</dbReference>
<dbReference type="AlphaFoldDB" id="A0A6J6SRU0"/>
<keyword evidence="1" id="KW-0812">Transmembrane</keyword>
<keyword evidence="1" id="KW-0472">Membrane</keyword>
<organism evidence="3">
    <name type="scientific">freshwater metagenome</name>
    <dbReference type="NCBI Taxonomy" id="449393"/>
    <lineage>
        <taxon>unclassified sequences</taxon>
        <taxon>metagenomes</taxon>
        <taxon>ecological metagenomes</taxon>
    </lineage>
</organism>
<feature type="domain" description="Helicase ATP-binding" evidence="2">
    <location>
        <begin position="25"/>
        <end position="190"/>
    </location>
</feature>
<dbReference type="GO" id="GO:0005829">
    <property type="term" value="C:cytosol"/>
    <property type="evidence" value="ECO:0007669"/>
    <property type="project" value="TreeGrafter"/>
</dbReference>
<dbReference type="Pfam" id="PF04851">
    <property type="entry name" value="ResIII"/>
    <property type="match status" value="1"/>
</dbReference>
<dbReference type="InterPro" id="IPR027417">
    <property type="entry name" value="P-loop_NTPase"/>
</dbReference>
<dbReference type="EMBL" id="CAEZYQ010000006">
    <property type="protein sequence ID" value="CAB4737706.1"/>
    <property type="molecule type" value="Genomic_DNA"/>
</dbReference>
<feature type="transmembrane region" description="Helical" evidence="1">
    <location>
        <begin position="720"/>
        <end position="738"/>
    </location>
</feature>
<evidence type="ECO:0000313" key="3">
    <source>
        <dbReference type="EMBL" id="CAB4737706.1"/>
    </source>
</evidence>
<evidence type="ECO:0000259" key="2">
    <source>
        <dbReference type="PROSITE" id="PS51192"/>
    </source>
</evidence>